<organism evidence="11 12">
    <name type="scientific">Strigamia maritima</name>
    <name type="common">European centipede</name>
    <name type="synonym">Geophilus maritimus</name>
    <dbReference type="NCBI Taxonomy" id="126957"/>
    <lineage>
        <taxon>Eukaryota</taxon>
        <taxon>Metazoa</taxon>
        <taxon>Ecdysozoa</taxon>
        <taxon>Arthropoda</taxon>
        <taxon>Myriapoda</taxon>
        <taxon>Chilopoda</taxon>
        <taxon>Pleurostigmophora</taxon>
        <taxon>Geophilomorpha</taxon>
        <taxon>Linotaeniidae</taxon>
        <taxon>Strigamia</taxon>
    </lineage>
</organism>
<feature type="domain" description="Ribonuclease H2 subunit B wHTH" evidence="9">
    <location>
        <begin position="103"/>
        <end position="229"/>
    </location>
</feature>
<reference evidence="11" key="2">
    <citation type="submission" date="2015-02" db="UniProtKB">
        <authorList>
            <consortium name="EnsemblMetazoa"/>
        </authorList>
    </citation>
    <scope>IDENTIFICATION</scope>
</reference>
<evidence type="ECO:0000313" key="12">
    <source>
        <dbReference type="Proteomes" id="UP000014500"/>
    </source>
</evidence>
<comment type="subunit">
    <text evidence="3">The RNase H2 complex is a heterotrimer composed of the catalytic subunit RNASEH2A and the non-catalytic subunits RNASEH2B and RNASEH2C.</text>
</comment>
<evidence type="ECO:0000256" key="2">
    <source>
        <dbReference type="ARBA" id="ARBA00009823"/>
    </source>
</evidence>
<evidence type="ECO:0000313" key="11">
    <source>
        <dbReference type="EnsemblMetazoa" id="SMAR011341-PA"/>
    </source>
</evidence>
<comment type="similarity">
    <text evidence="2">Belongs to the RNase H2 subunit B family.</text>
</comment>
<protein>
    <recommendedName>
        <fullName evidence="4">Ribonuclease H2 subunit B</fullName>
    </recommendedName>
    <alternativeName>
        <fullName evidence="7">Ribonuclease HI subunit B</fullName>
    </alternativeName>
</protein>
<dbReference type="EnsemblMetazoa" id="SMAR011341-RA">
    <property type="protein sequence ID" value="SMAR011341-PA"/>
    <property type="gene ID" value="SMAR011341"/>
</dbReference>
<reference evidence="12" key="1">
    <citation type="submission" date="2011-05" db="EMBL/GenBank/DDBJ databases">
        <authorList>
            <person name="Richards S.R."/>
            <person name="Qu J."/>
            <person name="Jiang H."/>
            <person name="Jhangiani S.N."/>
            <person name="Agravi P."/>
            <person name="Goodspeed R."/>
            <person name="Gross S."/>
            <person name="Mandapat C."/>
            <person name="Jackson L."/>
            <person name="Mathew T."/>
            <person name="Pu L."/>
            <person name="Thornton R."/>
            <person name="Saada N."/>
            <person name="Wilczek-Boney K.B."/>
            <person name="Lee S."/>
            <person name="Kovar C."/>
            <person name="Wu Y."/>
            <person name="Scherer S.E."/>
            <person name="Worley K.C."/>
            <person name="Muzny D.M."/>
            <person name="Gibbs R."/>
        </authorList>
    </citation>
    <scope>NUCLEOTIDE SEQUENCE</scope>
    <source>
        <strain evidence="12">Brora</strain>
    </source>
</reference>
<dbReference type="GO" id="GO:0032299">
    <property type="term" value="C:ribonuclease H2 complex"/>
    <property type="evidence" value="ECO:0007669"/>
    <property type="project" value="InterPro"/>
</dbReference>
<evidence type="ECO:0000256" key="6">
    <source>
        <dbReference type="ARBA" id="ARBA00024778"/>
    </source>
</evidence>
<sequence>MPRKSPRKSSSKQNKALSDKGSKQVVIILPAHKILDGESKGNLTFAQLRHPKTDDGALYSFDDNNKIVCEVLKYKENPQSCFLGNSVEPDGSMHVCTEINTLFLALPYFIKSNKFGLLDQVLHDDEFPAVSRLTDCITSKQLMLITDSKSIGNDTFYRFNKENTLNWLKKRTEKVAAVLEEQQVHVTKGARSATFVRSKNDEQPEKSDYLKYACGLISEYMSRSLSEDLHKHLNLEFKSDVSPVAEPPAKRAKMEKKGEPTEDYSDKKEVKLKTQCEVPPIQLLNRDLCYWISSLHSNLRFSTSITTSSVGIQSGFSPSTNLIGPFYQASAHAPNDSLPVCLATVNGRRCMRLWIYHIDMWVQSGPIAEIQQQESTKVGDGTQSPEVELVAHFVKAQLDESQKSEGSVGMRAVSFVVHLVP</sequence>
<dbReference type="PANTHER" id="PTHR13383">
    <property type="entry name" value="RIBONUCLEASE H2 SUBUNIT B"/>
    <property type="match status" value="1"/>
</dbReference>
<feature type="region of interest" description="Disordered" evidence="8">
    <location>
        <begin position="244"/>
        <end position="266"/>
    </location>
</feature>
<keyword evidence="12" id="KW-1185">Reference proteome</keyword>
<evidence type="ECO:0000256" key="7">
    <source>
        <dbReference type="ARBA" id="ARBA00033464"/>
    </source>
</evidence>
<evidence type="ECO:0000256" key="3">
    <source>
        <dbReference type="ARBA" id="ARBA00011277"/>
    </source>
</evidence>
<evidence type="ECO:0000256" key="4">
    <source>
        <dbReference type="ARBA" id="ARBA00019062"/>
    </source>
</evidence>
<evidence type="ECO:0000256" key="8">
    <source>
        <dbReference type="SAM" id="MobiDB-lite"/>
    </source>
</evidence>
<comment type="function">
    <text evidence="6">Non catalytic subunit of RNase H2, an endonuclease that specifically degrades the RNA of RNA:DNA hybrids. Participates in DNA replication, possibly by mediating the removal of lagging-strand Okazaki fragment RNA primers during DNA replication. Mediates the excision of single ribonucleotides from DNA:RNA duplexes.</text>
</comment>
<evidence type="ECO:0000259" key="10">
    <source>
        <dbReference type="Pfam" id="PF17745"/>
    </source>
</evidence>
<feature type="compositionally biased region" description="Basic residues" evidence="8">
    <location>
        <begin position="1"/>
        <end position="10"/>
    </location>
</feature>
<feature type="region of interest" description="Disordered" evidence="8">
    <location>
        <begin position="1"/>
        <end position="21"/>
    </location>
</feature>
<evidence type="ECO:0000256" key="5">
    <source>
        <dbReference type="ARBA" id="ARBA00023242"/>
    </source>
</evidence>
<dbReference type="Gene3D" id="2.20.25.530">
    <property type="match status" value="1"/>
</dbReference>
<dbReference type="Pfam" id="PF09468">
    <property type="entry name" value="RNase_H2-Ydr279"/>
    <property type="match status" value="1"/>
</dbReference>
<dbReference type="FunFam" id="1.10.20.120:FF:000002">
    <property type="entry name" value="Ribonuclease H2 subunit B"/>
    <property type="match status" value="1"/>
</dbReference>
<dbReference type="HOGENOM" id="CLU_652702_0_0_1"/>
<dbReference type="CDD" id="cd09270">
    <property type="entry name" value="RNase_H2-B"/>
    <property type="match status" value="1"/>
</dbReference>
<accession>T1JC34</accession>
<evidence type="ECO:0000256" key="1">
    <source>
        <dbReference type="ARBA" id="ARBA00004123"/>
    </source>
</evidence>
<dbReference type="InterPro" id="IPR019024">
    <property type="entry name" value="RNase_H2_suB_wHTH"/>
</dbReference>
<dbReference type="Proteomes" id="UP000014500">
    <property type="component" value="Unassembled WGS sequence"/>
</dbReference>
<dbReference type="EMBL" id="JH432052">
    <property type="status" value="NOT_ANNOTATED_CDS"/>
    <property type="molecule type" value="Genomic_DNA"/>
</dbReference>
<feature type="compositionally biased region" description="Basic and acidic residues" evidence="8">
    <location>
        <begin position="255"/>
        <end position="266"/>
    </location>
</feature>
<proteinExistence type="inferred from homology"/>
<dbReference type="eggNOG" id="KOG4705">
    <property type="taxonomic scope" value="Eukaryota"/>
</dbReference>
<dbReference type="STRING" id="126957.T1JC34"/>
<evidence type="ECO:0000259" key="9">
    <source>
        <dbReference type="Pfam" id="PF09468"/>
    </source>
</evidence>
<name>T1JC34_STRMM</name>
<dbReference type="PANTHER" id="PTHR13383:SF11">
    <property type="entry name" value="RIBONUCLEASE H2 SUBUNIT B"/>
    <property type="match status" value="1"/>
</dbReference>
<dbReference type="AlphaFoldDB" id="T1JC34"/>
<dbReference type="GO" id="GO:0005654">
    <property type="term" value="C:nucleoplasm"/>
    <property type="evidence" value="ECO:0007669"/>
    <property type="project" value="TreeGrafter"/>
</dbReference>
<feature type="domain" description="Rnh202 triple barrel" evidence="10">
    <location>
        <begin position="40"/>
        <end position="100"/>
    </location>
</feature>
<dbReference type="Pfam" id="PF17745">
    <property type="entry name" value="Ydr279_N"/>
    <property type="match status" value="1"/>
</dbReference>
<dbReference type="PhylomeDB" id="T1JC34"/>
<dbReference type="Gene3D" id="1.10.20.120">
    <property type="match status" value="1"/>
</dbReference>
<dbReference type="InterPro" id="IPR040456">
    <property type="entry name" value="RNase_H2_suB"/>
</dbReference>
<dbReference type="GO" id="GO:0006401">
    <property type="term" value="P:RNA catabolic process"/>
    <property type="evidence" value="ECO:0007669"/>
    <property type="project" value="TreeGrafter"/>
</dbReference>
<dbReference type="InterPro" id="IPR041195">
    <property type="entry name" value="Rnh202_N"/>
</dbReference>
<keyword evidence="5" id="KW-0539">Nucleus</keyword>
<comment type="subcellular location">
    <subcellularLocation>
        <location evidence="1">Nucleus</location>
    </subcellularLocation>
</comment>